<sequence>MERLDLFALEINATWHCNLACVACSHASPVATPAFADPEVVRRDLANLAQAVTVQELRVVGGEPLLHPRINEIFQAVRDSGIGGRLCLTTNGTRLHRIDLKWLDVVDLVYISRYPGVNIRQHALDELRTHAERNGTEVVIKDYRTFRQVRSALPLDAEQTQMVFDTCQVAHKWSCHTVHEGNVYLCPVIPNGDDAMTERCGIEPLDGLRNRLQLFLERETPLKACSGCLGTVGNEIPHGQANAKTWHELTGAGSIDVKRLELVRRNDWIDHGCSANTTLVQRPDEHDTREGGIA</sequence>
<protein>
    <submittedName>
        <fullName evidence="6">MoaA/NifB/PqqE/SkfB family radical SAM enzyme</fullName>
    </submittedName>
</protein>
<dbReference type="InterPro" id="IPR050377">
    <property type="entry name" value="Radical_SAM_PqqE_MftC-like"/>
</dbReference>
<keyword evidence="1" id="KW-0949">S-adenosyl-L-methionine</keyword>
<dbReference type="SFLD" id="SFLDG01067">
    <property type="entry name" value="SPASM/twitch_domain_containing"/>
    <property type="match status" value="1"/>
</dbReference>
<dbReference type="InterPro" id="IPR007197">
    <property type="entry name" value="rSAM"/>
</dbReference>
<dbReference type="AlphaFoldDB" id="A0A7W9LZJ9"/>
<feature type="domain" description="Radical SAM core" evidence="5">
    <location>
        <begin position="3"/>
        <end position="226"/>
    </location>
</feature>
<dbReference type="InterPro" id="IPR013785">
    <property type="entry name" value="Aldolase_TIM"/>
</dbReference>
<evidence type="ECO:0000256" key="3">
    <source>
        <dbReference type="ARBA" id="ARBA00023004"/>
    </source>
</evidence>
<dbReference type="RefSeq" id="WP_184918349.1">
    <property type="nucleotide sequence ID" value="NZ_JACHMO010000001.1"/>
</dbReference>
<dbReference type="GO" id="GO:0003824">
    <property type="term" value="F:catalytic activity"/>
    <property type="evidence" value="ECO:0007669"/>
    <property type="project" value="InterPro"/>
</dbReference>
<dbReference type="InterPro" id="IPR058240">
    <property type="entry name" value="rSAM_sf"/>
</dbReference>
<gene>
    <name evidence="6" type="ORF">F4560_001709</name>
</gene>
<proteinExistence type="predicted"/>
<dbReference type="PANTHER" id="PTHR11228">
    <property type="entry name" value="RADICAL SAM DOMAIN PROTEIN"/>
    <property type="match status" value="1"/>
</dbReference>
<keyword evidence="4" id="KW-0411">Iron-sulfur</keyword>
<evidence type="ECO:0000256" key="4">
    <source>
        <dbReference type="ARBA" id="ARBA00023014"/>
    </source>
</evidence>
<dbReference type="Gene3D" id="3.20.20.70">
    <property type="entry name" value="Aldolase class I"/>
    <property type="match status" value="1"/>
</dbReference>
<reference evidence="6 7" key="1">
    <citation type="submission" date="2020-08" db="EMBL/GenBank/DDBJ databases">
        <title>Sequencing the genomes of 1000 actinobacteria strains.</title>
        <authorList>
            <person name="Klenk H.-P."/>
        </authorList>
    </citation>
    <scope>NUCLEOTIDE SEQUENCE [LARGE SCALE GENOMIC DNA]</scope>
    <source>
        <strain evidence="6 7">DSM 45486</strain>
    </source>
</reference>
<name>A0A7W9LZJ9_9PSEU</name>
<evidence type="ECO:0000313" key="6">
    <source>
        <dbReference type="EMBL" id="MBB5801941.1"/>
    </source>
</evidence>
<dbReference type="SFLD" id="SFLDS00029">
    <property type="entry name" value="Radical_SAM"/>
    <property type="match status" value="1"/>
</dbReference>
<dbReference type="Proteomes" id="UP000552097">
    <property type="component" value="Unassembled WGS sequence"/>
</dbReference>
<dbReference type="GO" id="GO:0051536">
    <property type="term" value="F:iron-sulfur cluster binding"/>
    <property type="evidence" value="ECO:0007669"/>
    <property type="project" value="UniProtKB-KW"/>
</dbReference>
<dbReference type="PROSITE" id="PS51918">
    <property type="entry name" value="RADICAL_SAM"/>
    <property type="match status" value="1"/>
</dbReference>
<evidence type="ECO:0000256" key="1">
    <source>
        <dbReference type="ARBA" id="ARBA00022691"/>
    </source>
</evidence>
<evidence type="ECO:0000256" key="2">
    <source>
        <dbReference type="ARBA" id="ARBA00022723"/>
    </source>
</evidence>
<dbReference type="CDD" id="cd01335">
    <property type="entry name" value="Radical_SAM"/>
    <property type="match status" value="1"/>
</dbReference>
<keyword evidence="3" id="KW-0408">Iron</keyword>
<comment type="caution">
    <text evidence="6">The sequence shown here is derived from an EMBL/GenBank/DDBJ whole genome shotgun (WGS) entry which is preliminary data.</text>
</comment>
<dbReference type="EMBL" id="JACHMO010000001">
    <property type="protein sequence ID" value="MBB5801941.1"/>
    <property type="molecule type" value="Genomic_DNA"/>
</dbReference>
<keyword evidence="2" id="KW-0479">Metal-binding</keyword>
<accession>A0A7W9LZJ9</accession>
<evidence type="ECO:0000259" key="5">
    <source>
        <dbReference type="PROSITE" id="PS51918"/>
    </source>
</evidence>
<dbReference type="SUPFAM" id="SSF102114">
    <property type="entry name" value="Radical SAM enzymes"/>
    <property type="match status" value="1"/>
</dbReference>
<keyword evidence="7" id="KW-1185">Reference proteome</keyword>
<dbReference type="PANTHER" id="PTHR11228:SF7">
    <property type="entry name" value="PQQA PEPTIDE CYCLASE"/>
    <property type="match status" value="1"/>
</dbReference>
<dbReference type="GO" id="GO:0046872">
    <property type="term" value="F:metal ion binding"/>
    <property type="evidence" value="ECO:0007669"/>
    <property type="project" value="UniProtKB-KW"/>
</dbReference>
<organism evidence="6 7">
    <name type="scientific">Saccharothrix ecbatanensis</name>
    <dbReference type="NCBI Taxonomy" id="1105145"/>
    <lineage>
        <taxon>Bacteria</taxon>
        <taxon>Bacillati</taxon>
        <taxon>Actinomycetota</taxon>
        <taxon>Actinomycetes</taxon>
        <taxon>Pseudonocardiales</taxon>
        <taxon>Pseudonocardiaceae</taxon>
        <taxon>Saccharothrix</taxon>
    </lineage>
</organism>
<evidence type="ECO:0000313" key="7">
    <source>
        <dbReference type="Proteomes" id="UP000552097"/>
    </source>
</evidence>
<dbReference type="Pfam" id="PF04055">
    <property type="entry name" value="Radical_SAM"/>
    <property type="match status" value="1"/>
</dbReference>